<dbReference type="GO" id="GO:0043683">
    <property type="term" value="P:type IV pilus assembly"/>
    <property type="evidence" value="ECO:0007669"/>
    <property type="project" value="InterPro"/>
</dbReference>
<keyword evidence="1" id="KW-0472">Membrane</keyword>
<dbReference type="EMBL" id="MFJR01000012">
    <property type="protein sequence ID" value="OGG26258.1"/>
    <property type="molecule type" value="Genomic_DNA"/>
</dbReference>
<evidence type="ECO:0000256" key="1">
    <source>
        <dbReference type="SAM" id="Phobius"/>
    </source>
</evidence>
<evidence type="ECO:0000313" key="2">
    <source>
        <dbReference type="EMBL" id="OGG26258.1"/>
    </source>
</evidence>
<evidence type="ECO:0000313" key="3">
    <source>
        <dbReference type="Proteomes" id="UP000176609"/>
    </source>
</evidence>
<dbReference type="Gene3D" id="3.30.70.60">
    <property type="match status" value="1"/>
</dbReference>
<organism evidence="2 3">
    <name type="scientific">Candidatus Gottesmanbacteria bacterium RIFCSPLOWO2_01_FULL_39_12b</name>
    <dbReference type="NCBI Taxonomy" id="1798388"/>
    <lineage>
        <taxon>Bacteria</taxon>
        <taxon>Candidatus Gottesmaniibacteriota</taxon>
    </lineage>
</organism>
<name>A0A1F6ANL7_9BACT</name>
<protein>
    <recommendedName>
        <fullName evidence="4">Type 4 fimbrial biogenesis protein PilO</fullName>
    </recommendedName>
</protein>
<accession>A0A1F6ANL7</accession>
<dbReference type="Pfam" id="PF04350">
    <property type="entry name" value="PilO"/>
    <property type="match status" value="1"/>
</dbReference>
<keyword evidence="1" id="KW-1133">Transmembrane helix</keyword>
<dbReference type="GO" id="GO:0043107">
    <property type="term" value="P:type IV pilus-dependent motility"/>
    <property type="evidence" value="ECO:0007669"/>
    <property type="project" value="InterPro"/>
</dbReference>
<reference evidence="2 3" key="1">
    <citation type="journal article" date="2016" name="Nat. Commun.">
        <title>Thousands of microbial genomes shed light on interconnected biogeochemical processes in an aquifer system.</title>
        <authorList>
            <person name="Anantharaman K."/>
            <person name="Brown C.T."/>
            <person name="Hug L.A."/>
            <person name="Sharon I."/>
            <person name="Castelle C.J."/>
            <person name="Probst A.J."/>
            <person name="Thomas B.C."/>
            <person name="Singh A."/>
            <person name="Wilkins M.J."/>
            <person name="Karaoz U."/>
            <person name="Brodie E.L."/>
            <person name="Williams K.H."/>
            <person name="Hubbard S.S."/>
            <person name="Banfield J.F."/>
        </authorList>
    </citation>
    <scope>NUCLEOTIDE SEQUENCE [LARGE SCALE GENOMIC DNA]</scope>
</reference>
<dbReference type="Proteomes" id="UP000176609">
    <property type="component" value="Unassembled WGS sequence"/>
</dbReference>
<proteinExistence type="predicted"/>
<gene>
    <name evidence="2" type="ORF">A2960_04750</name>
</gene>
<dbReference type="InterPro" id="IPR007445">
    <property type="entry name" value="PilO"/>
</dbReference>
<comment type="caution">
    <text evidence="2">The sequence shown here is derived from an EMBL/GenBank/DDBJ whole genome shotgun (WGS) entry which is preliminary data.</text>
</comment>
<sequence>MLPSIVQQHYIKRAYNRFTPILKNKKTTSYFTITLSLLSLSFFGLFAIRPTLITAVSLIKSVSELKNLNIDYENKIGSIVKAQSEYEQIRDNLPYLQSALPSNALFHKLAKALEIFADRSNISLNQLQIDSVPVSNLPSSDKVQKYGFSLVANGSYPNISSYLLHLVNWKRIVTIDSLDFTQDISTSSGNIRITIKGNTYYEP</sequence>
<dbReference type="AlphaFoldDB" id="A0A1F6ANL7"/>
<evidence type="ECO:0008006" key="4">
    <source>
        <dbReference type="Google" id="ProtNLM"/>
    </source>
</evidence>
<dbReference type="InterPro" id="IPR014717">
    <property type="entry name" value="Transl_elong_EF1B/ribsomal_bS6"/>
</dbReference>
<feature type="transmembrane region" description="Helical" evidence="1">
    <location>
        <begin position="30"/>
        <end position="48"/>
    </location>
</feature>
<keyword evidence="1" id="KW-0812">Transmembrane</keyword>